<accession>A0ABS7LML8</accession>
<feature type="signal peptide" evidence="1">
    <location>
        <begin position="1"/>
        <end position="15"/>
    </location>
</feature>
<dbReference type="PANTHER" id="PTHR43805">
    <property type="entry name" value="GLYCEROPHOSPHORYL DIESTER PHOSPHODIESTERASE"/>
    <property type="match status" value="1"/>
</dbReference>
<dbReference type="EMBL" id="JABTXI010000009">
    <property type="protein sequence ID" value="MBY3592593.1"/>
    <property type="molecule type" value="Genomic_DNA"/>
</dbReference>
<protein>
    <submittedName>
        <fullName evidence="3">Glycerophosphodiester phosphodiesterase</fullName>
    </submittedName>
</protein>
<comment type="caution">
    <text evidence="3">The sequence shown here is derived from an EMBL/GenBank/DDBJ whole genome shotgun (WGS) entry which is preliminary data.</text>
</comment>
<dbReference type="CDD" id="cd08613">
    <property type="entry name" value="GDPD_GDE4_like_1"/>
    <property type="match status" value="1"/>
</dbReference>
<keyword evidence="4" id="KW-1185">Reference proteome</keyword>
<dbReference type="InterPro" id="IPR030395">
    <property type="entry name" value="GP_PDE_dom"/>
</dbReference>
<feature type="chain" id="PRO_5047330983" evidence="1">
    <location>
        <begin position="16"/>
        <end position="323"/>
    </location>
</feature>
<dbReference type="Proteomes" id="UP000720124">
    <property type="component" value="Unassembled WGS sequence"/>
</dbReference>
<proteinExistence type="predicted"/>
<dbReference type="PROSITE" id="PS51704">
    <property type="entry name" value="GP_PDE"/>
    <property type="match status" value="1"/>
</dbReference>
<evidence type="ECO:0000256" key="1">
    <source>
        <dbReference type="SAM" id="SignalP"/>
    </source>
</evidence>
<reference evidence="3 4" key="1">
    <citation type="submission" date="2020-06" db="EMBL/GenBank/DDBJ databases">
        <title>Global-level population genomics: horizontal gene transfer, symbiosis and evolution in Rhizobia.</title>
        <authorList>
            <person name="Gai Y."/>
        </authorList>
    </citation>
    <scope>NUCLEOTIDE SEQUENCE [LARGE SCALE GENOMIC DNA]</scope>
    <source>
        <strain evidence="3 4">PLR6_1b</strain>
    </source>
</reference>
<dbReference type="Gene3D" id="3.20.20.190">
    <property type="entry name" value="Phosphatidylinositol (PI) phosphodiesterase"/>
    <property type="match status" value="1"/>
</dbReference>
<dbReference type="Pfam" id="PF03009">
    <property type="entry name" value="GDPD"/>
    <property type="match status" value="1"/>
</dbReference>
<evidence type="ECO:0000313" key="3">
    <source>
        <dbReference type="EMBL" id="MBY3592593.1"/>
    </source>
</evidence>
<gene>
    <name evidence="3" type="ORF">HJA87_22315</name>
</gene>
<dbReference type="SUPFAM" id="SSF51695">
    <property type="entry name" value="PLC-like phosphodiesterases"/>
    <property type="match status" value="1"/>
</dbReference>
<dbReference type="InterPro" id="IPR017946">
    <property type="entry name" value="PLC-like_Pdiesterase_TIM-brl"/>
</dbReference>
<evidence type="ECO:0000313" key="4">
    <source>
        <dbReference type="Proteomes" id="UP000720124"/>
    </source>
</evidence>
<name>A0ABS7LML8_9HYPH</name>
<dbReference type="PANTHER" id="PTHR43805:SF1">
    <property type="entry name" value="GP-PDE DOMAIN-CONTAINING PROTEIN"/>
    <property type="match status" value="1"/>
</dbReference>
<sequence>MGRKLFYCAAATALAAAGVYLNNTSLIAEHRPGKPVLLAHRGIAQRFDETDLKNDTCTASRMLPPKHDYLENTIPSIQAGFAAGADIVEIDVHPTTDGEFAVFHDWTLDCRTDGHGVTREHSMAEMRTLDIGYGYTADGGKTFPFRGRGICMMPTLAQVLSTFPDRRFLINIKSRDPSEGEKLAALLNGLAATRRAGIIVYGGDEPIDVLDRLTPDIKTASRKSLKSCLFDYIAYGWTGVVPEACKHRMMLVPINIAPWLWGWPDRFLNRMKDAGTEVFVLGPYRGGDFSTGVDDPAQLARLPHNYAAGIWTNEIEEIGKLMK</sequence>
<feature type="domain" description="GP-PDE" evidence="2">
    <location>
        <begin position="51"/>
        <end position="322"/>
    </location>
</feature>
<evidence type="ECO:0000259" key="2">
    <source>
        <dbReference type="PROSITE" id="PS51704"/>
    </source>
</evidence>
<dbReference type="RefSeq" id="WP_221094692.1">
    <property type="nucleotide sequence ID" value="NZ_JABDWX010000007.1"/>
</dbReference>
<organism evidence="3 4">
    <name type="scientific">Rhizobium bangladeshense</name>
    <dbReference type="NCBI Taxonomy" id="1138189"/>
    <lineage>
        <taxon>Bacteria</taxon>
        <taxon>Pseudomonadati</taxon>
        <taxon>Pseudomonadota</taxon>
        <taxon>Alphaproteobacteria</taxon>
        <taxon>Hyphomicrobiales</taxon>
        <taxon>Rhizobiaceae</taxon>
        <taxon>Rhizobium/Agrobacterium group</taxon>
        <taxon>Rhizobium</taxon>
    </lineage>
</organism>
<keyword evidence="1" id="KW-0732">Signal</keyword>